<dbReference type="Pfam" id="PF04082">
    <property type="entry name" value="Fungal_trans"/>
    <property type="match status" value="1"/>
</dbReference>
<keyword evidence="5" id="KW-0804">Transcription</keyword>
<feature type="compositionally biased region" description="Polar residues" evidence="7">
    <location>
        <begin position="100"/>
        <end position="134"/>
    </location>
</feature>
<dbReference type="GO" id="GO:0003677">
    <property type="term" value="F:DNA binding"/>
    <property type="evidence" value="ECO:0007669"/>
    <property type="project" value="UniProtKB-KW"/>
</dbReference>
<dbReference type="GO" id="GO:0006351">
    <property type="term" value="P:DNA-templated transcription"/>
    <property type="evidence" value="ECO:0007669"/>
    <property type="project" value="InterPro"/>
</dbReference>
<keyword evidence="3" id="KW-0805">Transcription regulation</keyword>
<dbReference type="InterPro" id="IPR001138">
    <property type="entry name" value="Zn2Cys6_DnaBD"/>
</dbReference>
<dbReference type="Pfam" id="PF00172">
    <property type="entry name" value="Zn_clus"/>
    <property type="match status" value="1"/>
</dbReference>
<reference evidence="9" key="1">
    <citation type="submission" date="2023-01" db="EMBL/GenBank/DDBJ databases">
        <authorList>
            <person name="Van Ghelder C."/>
            <person name="Rancurel C."/>
        </authorList>
    </citation>
    <scope>NUCLEOTIDE SEQUENCE</scope>
    <source>
        <strain evidence="9">CNCM I-4278</strain>
    </source>
</reference>
<evidence type="ECO:0000256" key="2">
    <source>
        <dbReference type="ARBA" id="ARBA00022833"/>
    </source>
</evidence>
<organism evidence="9 10">
    <name type="scientific">Periconia digitata</name>
    <dbReference type="NCBI Taxonomy" id="1303443"/>
    <lineage>
        <taxon>Eukaryota</taxon>
        <taxon>Fungi</taxon>
        <taxon>Dikarya</taxon>
        <taxon>Ascomycota</taxon>
        <taxon>Pezizomycotina</taxon>
        <taxon>Dothideomycetes</taxon>
        <taxon>Pleosporomycetidae</taxon>
        <taxon>Pleosporales</taxon>
        <taxon>Massarineae</taxon>
        <taxon>Periconiaceae</taxon>
        <taxon>Periconia</taxon>
    </lineage>
</organism>
<dbReference type="OrthoDB" id="5121955at2759"/>
<name>A0A9W4XN43_9PLEO</name>
<dbReference type="AlphaFoldDB" id="A0A9W4XN43"/>
<evidence type="ECO:0000313" key="10">
    <source>
        <dbReference type="Proteomes" id="UP001152607"/>
    </source>
</evidence>
<evidence type="ECO:0000313" key="9">
    <source>
        <dbReference type="EMBL" id="CAI6337668.1"/>
    </source>
</evidence>
<dbReference type="Proteomes" id="UP001152607">
    <property type="component" value="Unassembled WGS sequence"/>
</dbReference>
<proteinExistence type="predicted"/>
<comment type="caution">
    <text evidence="9">The sequence shown here is derived from an EMBL/GenBank/DDBJ whole genome shotgun (WGS) entry which is preliminary data.</text>
</comment>
<keyword evidence="2" id="KW-0862">Zinc</keyword>
<sequence length="613" mass="68694">MNVPKKTRACVPCHTRKVRCDASQVGTPCSRCVDRACVEACVPSPRPQKRIRVEPPESPPLISQLAAFRGHPEAFATGRQITTPGAALQVDEELEVINNTNVGADENQSIQRGAREQTTTTDHSDQENSAQGEPNTARDDAAAPRKFFIEYYKEFNPCTIVGDLLGRPRRQGLVYTENTVTMSQSAKERELSKLDQVDRSYLHQRDVHDMPENAICASLIRNFFRYVYVHIPVIDPADFVEQDKQKTCSSILLYAIFMNALPFASNEDIQSMGFTNILAGQTEFFTRAKVLYDFGCEKNELKLLQSFLLLASHQHSLDLNRDSRFWFGNAVRLALQMGLHKSAIESEVDPATYKLCRRIWWFIKQHDVFSVLSGLESTQKIIDEDTDTSTLTLGNFSTNNTEPSPHPQDDVVAKHYFIELCKLSHIGSDFLHLVRCPTSSSSAPQNLENKISTWRAKLPPELSATHLLSSGIDIPAKSCIITLHMSAFQLEVMLYRSILRSSNDVNSNDPTKTKLDAAVLEGVALWRKGIAVDVVKGAPAFLNEFIAQLLAIQTETLQANSHITNSSNNGARALGFQADLYVFVAYFEEFENRWPTAVKYSHLFRRGVFEGLG</sequence>
<keyword evidence="6" id="KW-0539">Nucleus</keyword>
<dbReference type="GO" id="GO:0008270">
    <property type="term" value="F:zinc ion binding"/>
    <property type="evidence" value="ECO:0007669"/>
    <property type="project" value="InterPro"/>
</dbReference>
<accession>A0A9W4XN43</accession>
<dbReference type="PROSITE" id="PS00463">
    <property type="entry name" value="ZN2_CY6_FUNGAL_1"/>
    <property type="match status" value="1"/>
</dbReference>
<evidence type="ECO:0000256" key="4">
    <source>
        <dbReference type="ARBA" id="ARBA00023125"/>
    </source>
</evidence>
<gene>
    <name evidence="9" type="ORF">PDIGIT_LOCUS10782</name>
</gene>
<dbReference type="PROSITE" id="PS50048">
    <property type="entry name" value="ZN2_CY6_FUNGAL_2"/>
    <property type="match status" value="1"/>
</dbReference>
<dbReference type="GO" id="GO:0000981">
    <property type="term" value="F:DNA-binding transcription factor activity, RNA polymerase II-specific"/>
    <property type="evidence" value="ECO:0007669"/>
    <property type="project" value="InterPro"/>
</dbReference>
<dbReference type="InterPro" id="IPR052073">
    <property type="entry name" value="Amide_Lactam_Regulators"/>
</dbReference>
<keyword evidence="4" id="KW-0238">DNA-binding</keyword>
<dbReference type="PANTHER" id="PTHR47171:SF3">
    <property type="entry name" value="FARA-RELATED"/>
    <property type="match status" value="1"/>
</dbReference>
<dbReference type="CDD" id="cd00067">
    <property type="entry name" value="GAL4"/>
    <property type="match status" value="1"/>
</dbReference>
<evidence type="ECO:0000256" key="3">
    <source>
        <dbReference type="ARBA" id="ARBA00023015"/>
    </source>
</evidence>
<keyword evidence="10" id="KW-1185">Reference proteome</keyword>
<dbReference type="InterPro" id="IPR036864">
    <property type="entry name" value="Zn2-C6_fun-type_DNA-bd_sf"/>
</dbReference>
<evidence type="ECO:0000256" key="5">
    <source>
        <dbReference type="ARBA" id="ARBA00023163"/>
    </source>
</evidence>
<dbReference type="EMBL" id="CAOQHR010000007">
    <property type="protein sequence ID" value="CAI6337668.1"/>
    <property type="molecule type" value="Genomic_DNA"/>
</dbReference>
<feature type="domain" description="Zn(2)-C6 fungal-type" evidence="8">
    <location>
        <begin position="9"/>
        <end position="42"/>
    </location>
</feature>
<evidence type="ECO:0000256" key="1">
    <source>
        <dbReference type="ARBA" id="ARBA00022723"/>
    </source>
</evidence>
<evidence type="ECO:0000259" key="8">
    <source>
        <dbReference type="PROSITE" id="PS50048"/>
    </source>
</evidence>
<evidence type="ECO:0000256" key="7">
    <source>
        <dbReference type="SAM" id="MobiDB-lite"/>
    </source>
</evidence>
<protein>
    <recommendedName>
        <fullName evidence="8">Zn(2)-C6 fungal-type domain-containing protein</fullName>
    </recommendedName>
</protein>
<dbReference type="SUPFAM" id="SSF57701">
    <property type="entry name" value="Zn2/Cys6 DNA-binding domain"/>
    <property type="match status" value="1"/>
</dbReference>
<evidence type="ECO:0000256" key="6">
    <source>
        <dbReference type="ARBA" id="ARBA00023242"/>
    </source>
</evidence>
<dbReference type="InterPro" id="IPR007219">
    <property type="entry name" value="XnlR_reg_dom"/>
</dbReference>
<dbReference type="PANTHER" id="PTHR47171">
    <property type="entry name" value="FARA-RELATED"/>
    <property type="match status" value="1"/>
</dbReference>
<dbReference type="CDD" id="cd12148">
    <property type="entry name" value="fungal_TF_MHR"/>
    <property type="match status" value="1"/>
</dbReference>
<dbReference type="Gene3D" id="4.10.240.10">
    <property type="entry name" value="Zn(2)-C6 fungal-type DNA-binding domain"/>
    <property type="match status" value="1"/>
</dbReference>
<keyword evidence="1" id="KW-0479">Metal-binding</keyword>
<dbReference type="SMART" id="SM00066">
    <property type="entry name" value="GAL4"/>
    <property type="match status" value="1"/>
</dbReference>
<feature type="region of interest" description="Disordered" evidence="7">
    <location>
        <begin position="100"/>
        <end position="139"/>
    </location>
</feature>